<dbReference type="SUPFAM" id="SSF51735">
    <property type="entry name" value="NAD(P)-binding Rossmann-fold domains"/>
    <property type="match status" value="1"/>
</dbReference>
<organism evidence="4 5">
    <name type="scientific">Candidatus Odyssella acanthamoebae</name>
    <dbReference type="NCBI Taxonomy" id="91604"/>
    <lineage>
        <taxon>Bacteria</taxon>
        <taxon>Pseudomonadati</taxon>
        <taxon>Pseudomonadota</taxon>
        <taxon>Alphaproteobacteria</taxon>
        <taxon>Holosporales</taxon>
        <taxon>Candidatus Paracaedibacteraceae</taxon>
        <taxon>Candidatus Odyssella</taxon>
    </lineage>
</organism>
<dbReference type="InterPro" id="IPR046346">
    <property type="entry name" value="Aminoacid_DH-like_N_sf"/>
</dbReference>
<gene>
    <name evidence="4" type="ORF">ID47_01720</name>
</gene>
<dbReference type="OrthoDB" id="9803297at2"/>
<dbReference type="GO" id="GO:0006538">
    <property type="term" value="P:L-glutamate catabolic process"/>
    <property type="evidence" value="ECO:0007669"/>
    <property type="project" value="TreeGrafter"/>
</dbReference>
<keyword evidence="5" id="KW-1185">Reference proteome</keyword>
<dbReference type="Gene3D" id="3.40.50.10860">
    <property type="entry name" value="Leucine Dehydrogenase, chain A, domain 1"/>
    <property type="match status" value="1"/>
</dbReference>
<comment type="similarity">
    <text evidence="1">Belongs to the Glu/Leu/Phe/Val dehydrogenases family.</text>
</comment>
<evidence type="ECO:0000313" key="5">
    <source>
        <dbReference type="Proteomes" id="UP000028926"/>
    </source>
</evidence>
<dbReference type="Pfam" id="PF02812">
    <property type="entry name" value="ELFV_dehydrog_N"/>
    <property type="match status" value="1"/>
</dbReference>
<dbReference type="SUPFAM" id="SSF53223">
    <property type="entry name" value="Aminoacid dehydrogenase-like, N-terminal domain"/>
    <property type="match status" value="1"/>
</dbReference>
<reference evidence="4 5" key="1">
    <citation type="submission" date="2014-07" db="EMBL/GenBank/DDBJ databases">
        <title>Comparative genomic insights into amoeba endosymbionts belonging to the families of Holosporaceae and Candidatus Midichloriaceae within Rickettsiales.</title>
        <authorList>
            <person name="Wang Z."/>
            <person name="Wu M."/>
        </authorList>
    </citation>
    <scope>NUCLEOTIDE SEQUENCE [LARGE SCALE GENOMIC DNA]</scope>
    <source>
        <strain evidence="4">PRA3</strain>
    </source>
</reference>
<dbReference type="KEGG" id="paca:ID47_01720"/>
<feature type="domain" description="Glutamate/phenylalanine/leucine/valine/L-tryptophan dehydrogenase C-terminal" evidence="3">
    <location>
        <begin position="167"/>
        <end position="410"/>
    </location>
</feature>
<dbReference type="Proteomes" id="UP000028926">
    <property type="component" value="Chromosome"/>
</dbReference>
<accession>A0A077AVN6</accession>
<evidence type="ECO:0000259" key="3">
    <source>
        <dbReference type="SMART" id="SM00839"/>
    </source>
</evidence>
<evidence type="ECO:0000256" key="1">
    <source>
        <dbReference type="ARBA" id="ARBA00006382"/>
    </source>
</evidence>
<dbReference type="InterPro" id="IPR006096">
    <property type="entry name" value="Glu/Leu/Phe/Val/Trp_DH_C"/>
</dbReference>
<dbReference type="AlphaFoldDB" id="A0A077AVN6"/>
<dbReference type="Pfam" id="PF00208">
    <property type="entry name" value="ELFV_dehydrog"/>
    <property type="match status" value="1"/>
</dbReference>
<dbReference type="GO" id="GO:0004352">
    <property type="term" value="F:glutamate dehydrogenase (NAD+) activity"/>
    <property type="evidence" value="ECO:0007669"/>
    <property type="project" value="TreeGrafter"/>
</dbReference>
<dbReference type="InterPro" id="IPR006097">
    <property type="entry name" value="Glu/Leu/Phe/Val/Trp_DH_dimer"/>
</dbReference>
<proteinExistence type="inferred from homology"/>
<name>A0A077AVN6_9PROT</name>
<evidence type="ECO:0000313" key="4">
    <source>
        <dbReference type="EMBL" id="AIK95728.1"/>
    </source>
</evidence>
<protein>
    <recommendedName>
        <fullName evidence="3">Glutamate/phenylalanine/leucine/valine/L-tryptophan dehydrogenase C-terminal domain-containing protein</fullName>
    </recommendedName>
</protein>
<dbReference type="STRING" id="91604.ID47_01720"/>
<dbReference type="HOGENOM" id="CLU_025763_7_0_5"/>
<dbReference type="EMBL" id="CP008941">
    <property type="protein sequence ID" value="AIK95728.1"/>
    <property type="molecule type" value="Genomic_DNA"/>
</dbReference>
<dbReference type="InterPro" id="IPR036291">
    <property type="entry name" value="NAD(P)-bd_dom_sf"/>
</dbReference>
<dbReference type="SMART" id="SM00839">
    <property type="entry name" value="ELFV_dehydrog"/>
    <property type="match status" value="1"/>
</dbReference>
<keyword evidence="2" id="KW-0560">Oxidoreductase</keyword>
<dbReference type="eggNOG" id="COG0334">
    <property type="taxonomic scope" value="Bacteria"/>
</dbReference>
<sequence length="414" mass="46415">MRNPIINKAHKIITWQDKENTGAIGWIVIHNVVNGVAGGGLFMHESACLQEVKDLAYTMSLKNSLQHSIFGGGKGGIKFDPAHPAAISVLKRFLYDNSEIIKNEWCTGGDLNTTTKDITVHLKEVADIKSPFICLANMVEKTEGIKVDIDKFNQCLYFPENDFFTVEQTITGYSLFKTIETGVKVKNTKPKLIIQGLGKVARAFCYWAQSAYDIVGICERDWYIYNPEGIDIDPLLSLDLDTYLLASPQALHFTKRKLGESSEEFLLQFLSQVQGDIFCPCATRYTITEKVLKALISNTLANSSLSSPFIISGANDVFREKNLITEAFKNNVTVLPEWLSNSGSAILFMEALKYQDPLTQWNDFIKQQVADRIVNFLTMANNLTSLHKLNIYDACCYLAYSLVEADEQKLNKVA</sequence>
<dbReference type="PANTHER" id="PTHR11606">
    <property type="entry name" value="GLUTAMATE DEHYDROGENASE"/>
    <property type="match status" value="1"/>
</dbReference>
<evidence type="ECO:0000256" key="2">
    <source>
        <dbReference type="ARBA" id="ARBA00023002"/>
    </source>
</evidence>
<dbReference type="Gene3D" id="3.40.50.720">
    <property type="entry name" value="NAD(P)-binding Rossmann-like Domain"/>
    <property type="match status" value="1"/>
</dbReference>
<dbReference type="RefSeq" id="WP_038463093.1">
    <property type="nucleotide sequence ID" value="NZ_CP008941.1"/>
</dbReference>
<dbReference type="PANTHER" id="PTHR11606:SF39">
    <property type="entry name" value="GLUTAMATE_PHENYLALANINE_LEUCINE_VALINE_L-TRYPTOPHAN DEHYDROGENASE C-TERMINAL DOMAIN-CONTAINING PROTEIN"/>
    <property type="match status" value="1"/>
</dbReference>